<sequence>MADSGQFVVPIGPTNINTTANQGQGNDLREDNTMQCPSNVVSSGNSPGHESSPRINDDFEFLWGHRKYLVLLGVLAVGVTYNAGLTPPGGSWTLNKDGHDAGDPVMHDGFSERYEVFFYCNAAAFAASLVLIILLLSKTVTNQRMWLHSMQLTMTLDLFSLLGAYAAGSCRAVKSSIYIWVLVFAVVIYVGIHTLVSTRFVPIEWKQELQRMINRVLNQRGSLGTQESTPLGKGVEEARKFILTLVTFAATVTYQAGLNPPGGFWAENDHGSNKVHLAFPPYKHHPATSVLRSNYLLRYKIFITSNSTSFVASLVIIILLLSPKLGGHGMRTKAVIVCVVVDLLCLIIAYAAGCCREVATSFYVVVIFVVIWISFAVLAGVFVQEPVANWLEEVTSSSLCCVNFVGRALSLNFPGHRSINAEQRNSVAMTDQSPARSTDAPAEDNTPEQQDQPADNQQHSNIREGEFHEEHAPAEKSQIPDVQEAVSNSQHPSRNSQQSANIQDVVSNPEYQSPDVQCVAELEDVSCSQHPAGNCQRPEHAKDVVSNMECPLLSHQQTENSMCGMSANQKVASMREQSSPDDPDMTALPVEQNMSGGQSNGDTSHDIVDEVLSAPVEATGNVDRAEQNNLIEDNNPSAEILGSDDHPTHSENGHTDSNHGLPIQNADNIQTEKHLNKTRTCMLLLAILAASLAYQSGLNPPGGFWSRSKDHHSAADRILEDTHHRRFIAFFYLNAIAFVASIVMVTLLLNKMVSDKFTKRRALPITMIVVLLSLTGAFALGNCREAKKTIFISVLVCSVLTYVLIHVLIAVHMIPPGWRRQVADMLEHSVSPFCSVPRQSGHSQTGADTSGKELERRRNLLLTIAIVAVTVTYQAGMNPPGGVWSDDKYATGTPGNPILQDTHPKRYDVFYYSNSVSFVSSVVVTILLVNKESCEYGIKSYALRVLLVAGLLGLLIAYVAGSCRNIKQSIYLSIIAMGVLVSLLIQVLLSSMHDTLGKPLAKCLGFLHDLLFHAESGQVNTPVSPEASVDSSHEASVDVRSEASVDARPEASVAEEKKVRKRHKYLMLLAILAASIAYQAGLNPPGGFWFDDEGHVPGNPVLHDINHRRYKIFFCFNSFAFMASIVVIMLPLSKSIRNKAVLLGVLHLIMILDMLALMTAFAAGSSRKLRTSVYVYALVGGVVVILLLLIIVSSAITKYRKAREGSGITPPRRSEPVSGANTPTRSEI</sequence>
<dbReference type="Gramene" id="HORVU.MOREX.r3.7HG0673150.1">
    <property type="protein sequence ID" value="HORVU.MOREX.r3.7HG0673150.1"/>
    <property type="gene ID" value="HORVU.MOREX.r3.7HG0673150"/>
</dbReference>
<protein>
    <recommendedName>
        <fullName evidence="3">PGG domain-containing protein</fullName>
    </recommendedName>
</protein>
<feature type="region of interest" description="Disordered" evidence="1">
    <location>
        <begin position="573"/>
        <end position="605"/>
    </location>
</feature>
<dbReference type="Proteomes" id="UP000011116">
    <property type="component" value="Chromosome 7H"/>
</dbReference>
<evidence type="ECO:0000256" key="2">
    <source>
        <dbReference type="SAM" id="Phobius"/>
    </source>
</evidence>
<name>A0A8I6Z1J9_HORVV</name>
<feature type="region of interest" description="Disordered" evidence="1">
    <location>
        <begin position="1205"/>
        <end position="1228"/>
    </location>
</feature>
<reference evidence="5" key="1">
    <citation type="journal article" date="2012" name="Nature">
        <title>A physical, genetic and functional sequence assembly of the barley genome.</title>
        <authorList>
            <consortium name="The International Barley Genome Sequencing Consortium"/>
            <person name="Mayer K.F."/>
            <person name="Waugh R."/>
            <person name="Brown J.W."/>
            <person name="Schulman A."/>
            <person name="Langridge P."/>
            <person name="Platzer M."/>
            <person name="Fincher G.B."/>
            <person name="Muehlbauer G.J."/>
            <person name="Sato K."/>
            <person name="Close T.J."/>
            <person name="Wise R.P."/>
            <person name="Stein N."/>
        </authorList>
    </citation>
    <scope>NUCLEOTIDE SEQUENCE [LARGE SCALE GENOMIC DNA]</scope>
    <source>
        <strain evidence="5">cv. Morex</strain>
    </source>
</reference>
<feature type="transmembrane region" description="Helical" evidence="2">
    <location>
        <begin position="970"/>
        <end position="989"/>
    </location>
</feature>
<evidence type="ECO:0000259" key="3">
    <source>
        <dbReference type="Pfam" id="PF13962"/>
    </source>
</evidence>
<feature type="compositionally biased region" description="Polar residues" evidence="1">
    <location>
        <begin position="592"/>
        <end position="602"/>
    </location>
</feature>
<feature type="compositionally biased region" description="Polar residues" evidence="1">
    <location>
        <begin position="422"/>
        <end position="436"/>
    </location>
</feature>
<dbReference type="AlphaFoldDB" id="A0A8I6Z1J9"/>
<feature type="compositionally biased region" description="Polar residues" evidence="1">
    <location>
        <begin position="485"/>
        <end position="501"/>
    </location>
</feature>
<feature type="transmembrane region" description="Helical" evidence="2">
    <location>
        <begin position="859"/>
        <end position="876"/>
    </location>
</feature>
<feature type="transmembrane region" description="Helical" evidence="2">
    <location>
        <begin position="790"/>
        <end position="811"/>
    </location>
</feature>
<keyword evidence="2" id="KW-0812">Transmembrane</keyword>
<feature type="compositionally biased region" description="Polar residues" evidence="1">
    <location>
        <begin position="1219"/>
        <end position="1228"/>
    </location>
</feature>
<evidence type="ECO:0000313" key="4">
    <source>
        <dbReference type="EnsemblPlants" id="HORVU.MOREX.r3.7HG0673150.1"/>
    </source>
</evidence>
<feature type="transmembrane region" description="Helical" evidence="2">
    <location>
        <begin position="909"/>
        <end position="929"/>
    </location>
</feature>
<feature type="transmembrane region" description="Helical" evidence="2">
    <location>
        <begin position="727"/>
        <end position="749"/>
    </location>
</feature>
<dbReference type="Pfam" id="PF13962">
    <property type="entry name" value="PGG"/>
    <property type="match status" value="5"/>
</dbReference>
<feature type="compositionally biased region" description="Polar residues" evidence="1">
    <location>
        <begin position="627"/>
        <end position="637"/>
    </location>
</feature>
<feature type="region of interest" description="Disordered" evidence="1">
    <location>
        <begin position="619"/>
        <end position="664"/>
    </location>
</feature>
<reference evidence="4" key="3">
    <citation type="submission" date="2022-01" db="UniProtKB">
        <authorList>
            <consortium name="EnsemblPlants"/>
        </authorList>
    </citation>
    <scope>IDENTIFICATION</scope>
    <source>
        <strain evidence="4">subsp. vulgare</strain>
    </source>
</reference>
<feature type="compositionally biased region" description="Basic and acidic residues" evidence="1">
    <location>
        <begin position="643"/>
        <end position="657"/>
    </location>
</feature>
<feature type="transmembrane region" description="Helical" evidence="2">
    <location>
        <begin position="301"/>
        <end position="322"/>
    </location>
</feature>
<feature type="transmembrane region" description="Helical" evidence="2">
    <location>
        <begin position="1065"/>
        <end position="1082"/>
    </location>
</feature>
<feature type="transmembrane region" description="Helical" evidence="2">
    <location>
        <begin position="1173"/>
        <end position="1196"/>
    </location>
</feature>
<feature type="transmembrane region" description="Helical" evidence="2">
    <location>
        <begin position="68"/>
        <end position="85"/>
    </location>
</feature>
<dbReference type="PANTHER" id="PTHR24177:SF238">
    <property type="entry name" value="PGG DOMAIN-CONTAINING PROTEIN"/>
    <property type="match status" value="1"/>
</dbReference>
<keyword evidence="2" id="KW-0472">Membrane</keyword>
<evidence type="ECO:0000256" key="1">
    <source>
        <dbReference type="SAM" id="MobiDB-lite"/>
    </source>
</evidence>
<feature type="compositionally biased region" description="Polar residues" evidence="1">
    <location>
        <begin position="447"/>
        <end position="460"/>
    </location>
</feature>
<feature type="region of interest" description="Disordered" evidence="1">
    <location>
        <begin position="1"/>
        <end position="52"/>
    </location>
</feature>
<feature type="domain" description="PGG" evidence="3">
    <location>
        <begin position="234"/>
        <end position="356"/>
    </location>
</feature>
<accession>A0A8I6Z1J9</accession>
<feature type="domain" description="PGG" evidence="3">
    <location>
        <begin position="673"/>
        <end position="784"/>
    </location>
</feature>
<feature type="region of interest" description="Disordered" evidence="1">
    <location>
        <begin position="422"/>
        <end position="501"/>
    </location>
</feature>
<dbReference type="InterPro" id="IPR026961">
    <property type="entry name" value="PGG_dom"/>
</dbReference>
<feature type="transmembrane region" description="Helical" evidence="2">
    <location>
        <begin position="177"/>
        <end position="196"/>
    </location>
</feature>
<feature type="transmembrane region" description="Helical" evidence="2">
    <location>
        <begin position="761"/>
        <end position="778"/>
    </location>
</feature>
<feature type="compositionally biased region" description="Polar residues" evidence="1">
    <location>
        <begin position="14"/>
        <end position="25"/>
    </location>
</feature>
<proteinExistence type="predicted"/>
<feature type="transmembrane region" description="Helical" evidence="2">
    <location>
        <begin position="941"/>
        <end position="958"/>
    </location>
</feature>
<feature type="compositionally biased region" description="Polar residues" evidence="1">
    <location>
        <begin position="33"/>
        <end position="49"/>
    </location>
</feature>
<feature type="transmembrane region" description="Helical" evidence="2">
    <location>
        <begin position="145"/>
        <end position="165"/>
    </location>
</feature>
<dbReference type="PANTHER" id="PTHR24177">
    <property type="entry name" value="CASKIN"/>
    <property type="match status" value="1"/>
</dbReference>
<reference evidence="4" key="2">
    <citation type="submission" date="2020-10" db="EMBL/GenBank/DDBJ databases">
        <authorList>
            <person name="Scholz U."/>
            <person name="Mascher M."/>
            <person name="Fiebig A."/>
        </authorList>
    </citation>
    <scope>NUCLEOTIDE SEQUENCE [LARGE SCALE GENOMIC DNA]</scope>
    <source>
        <strain evidence="4">cv. Morex</strain>
    </source>
</reference>
<dbReference type="GO" id="GO:0016020">
    <property type="term" value="C:membrane"/>
    <property type="evidence" value="ECO:0000318"/>
    <property type="project" value="GO_Central"/>
</dbReference>
<organism evidence="4 5">
    <name type="scientific">Hordeum vulgare subsp. vulgare</name>
    <name type="common">Domesticated barley</name>
    <dbReference type="NCBI Taxonomy" id="112509"/>
    <lineage>
        <taxon>Eukaryota</taxon>
        <taxon>Viridiplantae</taxon>
        <taxon>Streptophyta</taxon>
        <taxon>Embryophyta</taxon>
        <taxon>Tracheophyta</taxon>
        <taxon>Spermatophyta</taxon>
        <taxon>Magnoliopsida</taxon>
        <taxon>Liliopsida</taxon>
        <taxon>Poales</taxon>
        <taxon>Poaceae</taxon>
        <taxon>BOP clade</taxon>
        <taxon>Pooideae</taxon>
        <taxon>Triticodae</taxon>
        <taxon>Triticeae</taxon>
        <taxon>Hordeinae</taxon>
        <taxon>Hordeum</taxon>
    </lineage>
</organism>
<keyword evidence="5" id="KW-1185">Reference proteome</keyword>
<keyword evidence="2" id="KW-1133">Transmembrane helix</keyword>
<feature type="domain" description="PGG" evidence="3">
    <location>
        <begin position="63"/>
        <end position="171"/>
    </location>
</feature>
<dbReference type="EnsemblPlants" id="HORVU.MOREX.r3.7HG0673150.1">
    <property type="protein sequence ID" value="HORVU.MOREX.r3.7HG0673150.1"/>
    <property type="gene ID" value="HORVU.MOREX.r3.7HG0673150"/>
</dbReference>
<feature type="transmembrane region" description="Helical" evidence="2">
    <location>
        <begin position="1110"/>
        <end position="1133"/>
    </location>
</feature>
<feature type="domain" description="PGG" evidence="3">
    <location>
        <begin position="1057"/>
        <end position="1167"/>
    </location>
</feature>
<feature type="transmembrane region" description="Helical" evidence="2">
    <location>
        <begin position="334"/>
        <end position="352"/>
    </location>
</feature>
<feature type="transmembrane region" description="Helical" evidence="2">
    <location>
        <begin position="1140"/>
        <end position="1161"/>
    </location>
</feature>
<evidence type="ECO:0000313" key="5">
    <source>
        <dbReference type="Proteomes" id="UP000011116"/>
    </source>
</evidence>
<feature type="transmembrane region" description="Helical" evidence="2">
    <location>
        <begin position="116"/>
        <end position="136"/>
    </location>
</feature>
<feature type="compositionally biased region" description="Basic and acidic residues" evidence="1">
    <location>
        <begin position="461"/>
        <end position="474"/>
    </location>
</feature>
<feature type="domain" description="PGG" evidence="3">
    <location>
        <begin position="852"/>
        <end position="964"/>
    </location>
</feature>
<feature type="transmembrane region" description="Helical" evidence="2">
    <location>
        <begin position="358"/>
        <end position="383"/>
    </location>
</feature>